<protein>
    <recommendedName>
        <fullName evidence="4">Outer membrane protein beta-barrel domain-containing protein</fullName>
    </recommendedName>
</protein>
<dbReference type="SUPFAM" id="SSF56935">
    <property type="entry name" value="Porins"/>
    <property type="match status" value="1"/>
</dbReference>
<dbReference type="RefSeq" id="WP_015469076.1">
    <property type="nucleotide sequence ID" value="NC_020813.1"/>
</dbReference>
<organism evidence="2 3">
    <name type="scientific">Pseudobdellovibrio exovorus JSS</name>
    <dbReference type="NCBI Taxonomy" id="1184267"/>
    <lineage>
        <taxon>Bacteria</taxon>
        <taxon>Pseudomonadati</taxon>
        <taxon>Bdellovibrionota</taxon>
        <taxon>Bdellovibrionia</taxon>
        <taxon>Bdellovibrionales</taxon>
        <taxon>Pseudobdellovibrionaceae</taxon>
        <taxon>Pseudobdellovibrio</taxon>
    </lineage>
</organism>
<sequence length="189" mass="20086">MKFKLPISVFIMALGLSLTVLAQSKNTSGASTLPKPRPVESTQEWKPHVGLLGGISTPDGSGNSSGAFGIDVGYQYYIPFSLGAEYIHSDVDNGATTDSRDSLMVKGSYNFGGENAFLSKTYAAVALGVVFTPDGTAVAAAPILGFDYPLKDGEKSKDYFSVGASTRYTFVGNNETDTFSLLGAVKYWY</sequence>
<accession>M4V990</accession>
<proteinExistence type="predicted"/>
<evidence type="ECO:0000313" key="3">
    <source>
        <dbReference type="Proteomes" id="UP000012040"/>
    </source>
</evidence>
<feature type="chain" id="PRO_5004060501" description="Outer membrane protein beta-barrel domain-containing protein" evidence="1">
    <location>
        <begin position="23"/>
        <end position="189"/>
    </location>
</feature>
<evidence type="ECO:0000256" key="1">
    <source>
        <dbReference type="SAM" id="SignalP"/>
    </source>
</evidence>
<dbReference type="PATRIC" id="fig|1184267.3.peg.369"/>
<dbReference type="EMBL" id="CP003537">
    <property type="protein sequence ID" value="AGH94586.1"/>
    <property type="molecule type" value="Genomic_DNA"/>
</dbReference>
<evidence type="ECO:0008006" key="4">
    <source>
        <dbReference type="Google" id="ProtNLM"/>
    </source>
</evidence>
<dbReference type="InterPro" id="IPR023614">
    <property type="entry name" value="Porin_dom_sf"/>
</dbReference>
<reference evidence="2 3" key="1">
    <citation type="journal article" date="2013" name="ISME J.">
        <title>By their genes ye shall know them: genomic signatures of predatory bacteria.</title>
        <authorList>
            <person name="Pasternak Z."/>
            <person name="Pietrokovski S."/>
            <person name="Rotem O."/>
            <person name="Gophna U."/>
            <person name="Lurie-Weinberger M.N."/>
            <person name="Jurkevitch E."/>
        </authorList>
    </citation>
    <scope>NUCLEOTIDE SEQUENCE [LARGE SCALE GENOMIC DNA]</scope>
    <source>
        <strain evidence="2 3">JSS</strain>
    </source>
</reference>
<evidence type="ECO:0000313" key="2">
    <source>
        <dbReference type="EMBL" id="AGH94586.1"/>
    </source>
</evidence>
<dbReference type="KEGG" id="bex:A11Q_366"/>
<dbReference type="Gene3D" id="2.40.160.10">
    <property type="entry name" value="Porin"/>
    <property type="match status" value="1"/>
</dbReference>
<dbReference type="STRING" id="1184267.A11Q_366"/>
<feature type="signal peptide" evidence="1">
    <location>
        <begin position="1"/>
        <end position="22"/>
    </location>
</feature>
<dbReference type="HOGENOM" id="CLU_1431981_0_0_7"/>
<dbReference type="AlphaFoldDB" id="M4V990"/>
<keyword evidence="1" id="KW-0732">Signal</keyword>
<name>M4V990_9BACT</name>
<keyword evidence="3" id="KW-1185">Reference proteome</keyword>
<dbReference type="Proteomes" id="UP000012040">
    <property type="component" value="Chromosome"/>
</dbReference>
<gene>
    <name evidence="2" type="ORF">A11Q_366</name>
</gene>
<dbReference type="OrthoDB" id="9986287at2"/>